<dbReference type="Proteomes" id="UP000821865">
    <property type="component" value="Chromosome 9"/>
</dbReference>
<organism evidence="1 2">
    <name type="scientific">Dermacentor silvarum</name>
    <name type="common">Tick</name>
    <dbReference type="NCBI Taxonomy" id="543639"/>
    <lineage>
        <taxon>Eukaryota</taxon>
        <taxon>Metazoa</taxon>
        <taxon>Ecdysozoa</taxon>
        <taxon>Arthropoda</taxon>
        <taxon>Chelicerata</taxon>
        <taxon>Arachnida</taxon>
        <taxon>Acari</taxon>
        <taxon>Parasitiformes</taxon>
        <taxon>Ixodida</taxon>
        <taxon>Ixodoidea</taxon>
        <taxon>Ixodidae</taxon>
        <taxon>Rhipicephalinae</taxon>
        <taxon>Dermacentor</taxon>
    </lineage>
</organism>
<sequence length="226" mass="26200">MGKTQMLLLTFDTPHPLRRLSLDYEIVPVYEHRPRALACFRCHGLGHMAKFCPSPAKIRKERELIHIINWSHFRESVGDKFESIEEFAQLMRDNLSSANEETLGEEDEGVIDSRMITLWKKANKLTRKYKTNGRRYQTPRRIRGIFELIRQHGEDLSRVQWVSTCERPGKINGMKQLWGILRNMLGKGRGQSPLETLTLRHGADNNEEEIIKPFFPHASTTPPAPL</sequence>
<dbReference type="EMBL" id="CM023478">
    <property type="protein sequence ID" value="KAH7932813.1"/>
    <property type="molecule type" value="Genomic_DNA"/>
</dbReference>
<name>A0ACB8C177_DERSI</name>
<evidence type="ECO:0000313" key="1">
    <source>
        <dbReference type="EMBL" id="KAH7932813.1"/>
    </source>
</evidence>
<reference evidence="1" key="1">
    <citation type="submission" date="2020-05" db="EMBL/GenBank/DDBJ databases">
        <title>Large-scale comparative analyses of tick genomes elucidate their genetic diversity and vector capacities.</title>
        <authorList>
            <person name="Jia N."/>
            <person name="Wang J."/>
            <person name="Shi W."/>
            <person name="Du L."/>
            <person name="Sun Y."/>
            <person name="Zhan W."/>
            <person name="Jiang J."/>
            <person name="Wang Q."/>
            <person name="Zhang B."/>
            <person name="Ji P."/>
            <person name="Sakyi L.B."/>
            <person name="Cui X."/>
            <person name="Yuan T."/>
            <person name="Jiang B."/>
            <person name="Yang W."/>
            <person name="Lam T.T.-Y."/>
            <person name="Chang Q."/>
            <person name="Ding S."/>
            <person name="Wang X."/>
            <person name="Zhu J."/>
            <person name="Ruan X."/>
            <person name="Zhao L."/>
            <person name="Wei J."/>
            <person name="Que T."/>
            <person name="Du C."/>
            <person name="Cheng J."/>
            <person name="Dai P."/>
            <person name="Han X."/>
            <person name="Huang E."/>
            <person name="Gao Y."/>
            <person name="Liu J."/>
            <person name="Shao H."/>
            <person name="Ye R."/>
            <person name="Li L."/>
            <person name="Wei W."/>
            <person name="Wang X."/>
            <person name="Wang C."/>
            <person name="Yang T."/>
            <person name="Huo Q."/>
            <person name="Li W."/>
            <person name="Guo W."/>
            <person name="Chen H."/>
            <person name="Zhou L."/>
            <person name="Ni X."/>
            <person name="Tian J."/>
            <person name="Zhou Y."/>
            <person name="Sheng Y."/>
            <person name="Liu T."/>
            <person name="Pan Y."/>
            <person name="Xia L."/>
            <person name="Li J."/>
            <person name="Zhao F."/>
            <person name="Cao W."/>
        </authorList>
    </citation>
    <scope>NUCLEOTIDE SEQUENCE</scope>
    <source>
        <strain evidence="1">Dsil-2018</strain>
    </source>
</reference>
<accession>A0ACB8C177</accession>
<proteinExistence type="predicted"/>
<gene>
    <name evidence="1" type="ORF">HPB49_003251</name>
</gene>
<keyword evidence="2" id="KW-1185">Reference proteome</keyword>
<comment type="caution">
    <text evidence="1">The sequence shown here is derived from an EMBL/GenBank/DDBJ whole genome shotgun (WGS) entry which is preliminary data.</text>
</comment>
<protein>
    <submittedName>
        <fullName evidence="1">Uncharacterized protein</fullName>
    </submittedName>
</protein>
<evidence type="ECO:0000313" key="2">
    <source>
        <dbReference type="Proteomes" id="UP000821865"/>
    </source>
</evidence>